<organism evidence="3">
    <name type="scientific">Christensenella massiliensis</name>
    <dbReference type="NCBI Taxonomy" id="1805714"/>
    <lineage>
        <taxon>Bacteria</taxon>
        <taxon>Bacillati</taxon>
        <taxon>Bacillota</taxon>
        <taxon>Clostridia</taxon>
        <taxon>Christensenellales</taxon>
        <taxon>Christensenellaceae</taxon>
        <taxon>Christensenella</taxon>
    </lineage>
</organism>
<dbReference type="PANTHER" id="PTHR47618">
    <property type="entry name" value="BIFUNCTIONAL OLIGORIBONUCLEASE AND PAP PHOSPHATASE NRNA"/>
    <property type="match status" value="1"/>
</dbReference>
<dbReference type="InterPro" id="IPR001667">
    <property type="entry name" value="DDH_dom"/>
</dbReference>
<name>A0AAU8A9J6_9FIRM</name>
<sequence>MKRVIEFLEKHRKFAVLTHLNPDGDALGSAYALARSLNNLGKSAEVILLCEPPSKYRFSQFDSLYRLLEETGKCSYDAAVAVDCATIGRLSSAQEFFRSLPNCNIDHHISNTEYAQVNYVENVAATGELIWRIAEQLGAKADETVRMATYMAISTDTGSFMYSNTQESTLLLFSRLVAEGLPLAQMAAQIFNKRSLGATKLIARFIDNIRLYENDSLAISVILLDDIAQCGADVSDSEILIDYAREIDGVEIAAFIREMKKDTYKISLRANSYADVGALAGEFDGGGHAKAAGCMLRGNIYDVTETLIKSARNYLK</sequence>
<protein>
    <submittedName>
        <fullName evidence="3">Bifunctional oligoribonuclease/PAP phosphatase NrnA</fullName>
    </submittedName>
</protein>
<accession>A0AAU8A9J6</accession>
<evidence type="ECO:0000259" key="2">
    <source>
        <dbReference type="Pfam" id="PF02272"/>
    </source>
</evidence>
<evidence type="ECO:0000313" key="3">
    <source>
        <dbReference type="EMBL" id="XCC62627.1"/>
    </source>
</evidence>
<dbReference type="SUPFAM" id="SSF64182">
    <property type="entry name" value="DHH phosphoesterases"/>
    <property type="match status" value="1"/>
</dbReference>
<dbReference type="InterPro" id="IPR051319">
    <property type="entry name" value="Oligoribo/pAp-PDE_c-di-AMP_PDE"/>
</dbReference>
<dbReference type="Pfam" id="PF02272">
    <property type="entry name" value="DHHA1"/>
    <property type="match status" value="1"/>
</dbReference>
<dbReference type="Gene3D" id="3.10.310.30">
    <property type="match status" value="1"/>
</dbReference>
<reference evidence="3" key="1">
    <citation type="submission" date="2023-02" db="EMBL/GenBank/DDBJ databases">
        <title>Gut commensal Christensenella minuta modulates host metabolism via a new class of secondary bile acids.</title>
        <authorList>
            <person name="Liu C."/>
        </authorList>
    </citation>
    <scope>NUCLEOTIDE SEQUENCE</scope>
    <source>
        <strain evidence="3">CA70</strain>
    </source>
</reference>
<feature type="domain" description="DHHA1" evidence="2">
    <location>
        <begin position="229"/>
        <end position="314"/>
    </location>
</feature>
<dbReference type="GO" id="GO:0003676">
    <property type="term" value="F:nucleic acid binding"/>
    <property type="evidence" value="ECO:0007669"/>
    <property type="project" value="InterPro"/>
</dbReference>
<dbReference type="Pfam" id="PF01368">
    <property type="entry name" value="DHH"/>
    <property type="match status" value="1"/>
</dbReference>
<dbReference type="EMBL" id="CP117826">
    <property type="protein sequence ID" value="XCC62627.1"/>
    <property type="molecule type" value="Genomic_DNA"/>
</dbReference>
<dbReference type="PANTHER" id="PTHR47618:SF1">
    <property type="entry name" value="BIFUNCTIONAL OLIGORIBONUCLEASE AND PAP PHOSPHATASE NRNA"/>
    <property type="match status" value="1"/>
</dbReference>
<proteinExistence type="predicted"/>
<dbReference type="Gene3D" id="3.90.1640.10">
    <property type="entry name" value="inorganic pyrophosphatase (n-terminal core)"/>
    <property type="match status" value="1"/>
</dbReference>
<dbReference type="AlphaFoldDB" id="A0AAU8A9J6"/>
<gene>
    <name evidence="3" type="ORF">PUP29_01485</name>
</gene>
<dbReference type="RefSeq" id="WP_079547576.1">
    <property type="nucleotide sequence ID" value="NZ_CP117826.1"/>
</dbReference>
<dbReference type="InterPro" id="IPR038763">
    <property type="entry name" value="DHH_sf"/>
</dbReference>
<evidence type="ECO:0000259" key="1">
    <source>
        <dbReference type="Pfam" id="PF01368"/>
    </source>
</evidence>
<dbReference type="InterPro" id="IPR003156">
    <property type="entry name" value="DHHA1_dom"/>
</dbReference>
<feature type="domain" description="DDH" evidence="1">
    <location>
        <begin position="13"/>
        <end position="153"/>
    </location>
</feature>